<dbReference type="Gene3D" id="3.90.180.10">
    <property type="entry name" value="Medium-chain alcohol dehydrogenases, catalytic domain"/>
    <property type="match status" value="1"/>
</dbReference>
<dbReference type="Pfam" id="PF00107">
    <property type="entry name" value="ADH_zinc_N"/>
    <property type="match status" value="1"/>
</dbReference>
<name>A0ABU4X289_9HYPH</name>
<dbReference type="SUPFAM" id="SSF50129">
    <property type="entry name" value="GroES-like"/>
    <property type="match status" value="1"/>
</dbReference>
<protein>
    <submittedName>
        <fullName evidence="4">Quinone oxidoreductase</fullName>
    </submittedName>
</protein>
<dbReference type="InterPro" id="IPR013154">
    <property type="entry name" value="ADH-like_N"/>
</dbReference>
<dbReference type="EMBL" id="JAVIIS010000032">
    <property type="protein sequence ID" value="MDX8442068.1"/>
    <property type="molecule type" value="Genomic_DNA"/>
</dbReference>
<gene>
    <name evidence="4" type="ORF">RFM51_21005</name>
</gene>
<dbReference type="InterPro" id="IPR013149">
    <property type="entry name" value="ADH-like_C"/>
</dbReference>
<dbReference type="Gene3D" id="3.40.50.720">
    <property type="entry name" value="NAD(P)-binding Rossmann-like Domain"/>
    <property type="match status" value="1"/>
</dbReference>
<evidence type="ECO:0000256" key="1">
    <source>
        <dbReference type="ARBA" id="ARBA00022857"/>
    </source>
</evidence>
<dbReference type="Proteomes" id="UP001272097">
    <property type="component" value="Unassembled WGS sequence"/>
</dbReference>
<accession>A0ABU4X289</accession>
<dbReference type="SMART" id="SM00829">
    <property type="entry name" value="PKS_ER"/>
    <property type="match status" value="1"/>
</dbReference>
<feature type="domain" description="Enoyl reductase (ER)" evidence="3">
    <location>
        <begin position="11"/>
        <end position="323"/>
    </location>
</feature>
<keyword evidence="2" id="KW-0560">Oxidoreductase</keyword>
<dbReference type="SUPFAM" id="SSF51735">
    <property type="entry name" value="NAD(P)-binding Rossmann-fold domains"/>
    <property type="match status" value="1"/>
</dbReference>
<dbReference type="NCBIfam" id="NF008024">
    <property type="entry name" value="PRK10754.1"/>
    <property type="match status" value="1"/>
</dbReference>
<dbReference type="CDD" id="cd05286">
    <property type="entry name" value="QOR2"/>
    <property type="match status" value="1"/>
</dbReference>
<evidence type="ECO:0000313" key="4">
    <source>
        <dbReference type="EMBL" id="MDX8442068.1"/>
    </source>
</evidence>
<dbReference type="PANTHER" id="PTHR48106">
    <property type="entry name" value="QUINONE OXIDOREDUCTASE PIG3-RELATED"/>
    <property type="match status" value="1"/>
</dbReference>
<dbReference type="InterPro" id="IPR036291">
    <property type="entry name" value="NAD(P)-bd_dom_sf"/>
</dbReference>
<dbReference type="InterPro" id="IPR011032">
    <property type="entry name" value="GroES-like_sf"/>
</dbReference>
<organism evidence="4 5">
    <name type="scientific">Mesorhizobium australafricanum</name>
    <dbReference type="NCBI Taxonomy" id="3072311"/>
    <lineage>
        <taxon>Bacteria</taxon>
        <taxon>Pseudomonadati</taxon>
        <taxon>Pseudomonadota</taxon>
        <taxon>Alphaproteobacteria</taxon>
        <taxon>Hyphomicrobiales</taxon>
        <taxon>Phyllobacteriaceae</taxon>
        <taxon>Mesorhizobium</taxon>
    </lineage>
</organism>
<keyword evidence="1" id="KW-0521">NADP</keyword>
<dbReference type="Pfam" id="PF08240">
    <property type="entry name" value="ADH_N"/>
    <property type="match status" value="1"/>
</dbReference>
<comment type="caution">
    <text evidence="4">The sequence shown here is derived from an EMBL/GenBank/DDBJ whole genome shotgun (WGS) entry which is preliminary data.</text>
</comment>
<dbReference type="InterPro" id="IPR047618">
    <property type="entry name" value="QOR-like"/>
</dbReference>
<evidence type="ECO:0000256" key="2">
    <source>
        <dbReference type="ARBA" id="ARBA00023002"/>
    </source>
</evidence>
<dbReference type="InterPro" id="IPR002364">
    <property type="entry name" value="Quin_OxRdtase/zeta-crystal_CS"/>
</dbReference>
<keyword evidence="5" id="KW-1185">Reference proteome</keyword>
<evidence type="ECO:0000313" key="5">
    <source>
        <dbReference type="Proteomes" id="UP001272097"/>
    </source>
</evidence>
<reference evidence="4 5" key="1">
    <citation type="submission" date="2023-08" db="EMBL/GenBank/DDBJ databases">
        <title>Implementing the SeqCode for naming new Mesorhizobium species isolated from Vachellia karroo root nodules.</title>
        <authorList>
            <person name="Van Lill M."/>
        </authorList>
    </citation>
    <scope>NUCLEOTIDE SEQUENCE [LARGE SCALE GENOMIC DNA]</scope>
    <source>
        <strain evidence="4 5">VK3E</strain>
    </source>
</reference>
<proteinExistence type="predicted"/>
<dbReference type="RefSeq" id="WP_320216063.1">
    <property type="nucleotide sequence ID" value="NZ_JAVIIS010000032.1"/>
</dbReference>
<dbReference type="InterPro" id="IPR020843">
    <property type="entry name" value="ER"/>
</dbReference>
<dbReference type="PANTHER" id="PTHR48106:SF13">
    <property type="entry name" value="QUINONE OXIDOREDUCTASE-RELATED"/>
    <property type="match status" value="1"/>
</dbReference>
<sequence>MSKAIRIHAHGGPEVLTYEDADPGQPGEGQILIRHTAIGLNFIDVYYRSGLYPPPGGFPLIPGGEAAGVVLALGAGVDWLKPGDRVAYAVNVGAYAEQRVVAADRVVKVPDGISDEQAAAMMLKGMTAEYLLRRTYPVKAGDTILYHAAAGGVGLILGQWAKHLGATVIGTASSKDKIELARAHGFDHVINYKEQDFVAAVSALTQGRKCDVVYDSVGADTFPASLDCLRPLGTFASFGQSSGPIPPFSMSILAQKGSLFATRPTLFVYNARREDLVKSAEALFEVVKSGAVKIVINQRYALKDAAKAQADLAARKTTGTTVLIP</sequence>
<dbReference type="PROSITE" id="PS01162">
    <property type="entry name" value="QOR_ZETA_CRYSTAL"/>
    <property type="match status" value="1"/>
</dbReference>
<evidence type="ECO:0000259" key="3">
    <source>
        <dbReference type="SMART" id="SM00829"/>
    </source>
</evidence>